<dbReference type="PANTHER" id="PTHR31194:SF62">
    <property type="entry name" value="ETHYLENE-RESPONSIVE TRANSCRIPTION FACTOR ERF118"/>
    <property type="match status" value="1"/>
</dbReference>
<evidence type="ECO:0000256" key="7">
    <source>
        <dbReference type="SAM" id="SignalP"/>
    </source>
</evidence>
<evidence type="ECO:0000256" key="2">
    <source>
        <dbReference type="ARBA" id="ARBA00023015"/>
    </source>
</evidence>
<dbReference type="EMBL" id="JAVXUO010002581">
    <property type="protein sequence ID" value="KAK2971578.1"/>
    <property type="molecule type" value="Genomic_DNA"/>
</dbReference>
<evidence type="ECO:0000256" key="3">
    <source>
        <dbReference type="ARBA" id="ARBA00023125"/>
    </source>
</evidence>
<dbReference type="GO" id="GO:0005634">
    <property type="term" value="C:nucleus"/>
    <property type="evidence" value="ECO:0007669"/>
    <property type="project" value="UniProtKB-SubCell"/>
</dbReference>
<comment type="caution">
    <text evidence="9">The sequence shown here is derived from an EMBL/GenBank/DDBJ whole genome shotgun (WGS) entry which is preliminary data.</text>
</comment>
<keyword evidence="3" id="KW-0238">DNA-binding</keyword>
<keyword evidence="7" id="KW-0732">Signal</keyword>
<dbReference type="InterPro" id="IPR016177">
    <property type="entry name" value="DNA-bd_dom_sf"/>
</dbReference>
<dbReference type="GO" id="GO:0003677">
    <property type="term" value="F:DNA binding"/>
    <property type="evidence" value="ECO:0007669"/>
    <property type="project" value="UniProtKB-KW"/>
</dbReference>
<dbReference type="GO" id="GO:0003700">
    <property type="term" value="F:DNA-binding transcription factor activity"/>
    <property type="evidence" value="ECO:0007669"/>
    <property type="project" value="InterPro"/>
</dbReference>
<dbReference type="SMART" id="SM00380">
    <property type="entry name" value="AP2"/>
    <property type="match status" value="1"/>
</dbReference>
<dbReference type="AlphaFoldDB" id="A0AA88U4Q0"/>
<dbReference type="Gene3D" id="3.30.730.10">
    <property type="entry name" value="AP2/ERF domain"/>
    <property type="match status" value="1"/>
</dbReference>
<dbReference type="InterPro" id="IPR001471">
    <property type="entry name" value="AP2/ERF_dom"/>
</dbReference>
<evidence type="ECO:0000256" key="1">
    <source>
        <dbReference type="ARBA" id="ARBA00004123"/>
    </source>
</evidence>
<dbReference type="PRINTS" id="PR00367">
    <property type="entry name" value="ETHRSPELEMNT"/>
</dbReference>
<dbReference type="InterPro" id="IPR050913">
    <property type="entry name" value="AP2/ERF_ERF"/>
</dbReference>
<evidence type="ECO:0000313" key="9">
    <source>
        <dbReference type="EMBL" id="KAK2971578.1"/>
    </source>
</evidence>
<dbReference type="CDD" id="cd00018">
    <property type="entry name" value="AP2"/>
    <property type="match status" value="1"/>
</dbReference>
<accession>A0AA88U4Q0</accession>
<evidence type="ECO:0000259" key="8">
    <source>
        <dbReference type="PROSITE" id="PS51032"/>
    </source>
</evidence>
<keyword evidence="10" id="KW-1185">Reference proteome</keyword>
<name>A0AA88U4Q0_9ASTE</name>
<gene>
    <name evidence="9" type="ORF">RJ640_017947</name>
</gene>
<feature type="region of interest" description="Disordered" evidence="6">
    <location>
        <begin position="136"/>
        <end position="182"/>
    </location>
</feature>
<evidence type="ECO:0000256" key="6">
    <source>
        <dbReference type="SAM" id="MobiDB-lite"/>
    </source>
</evidence>
<proteinExistence type="predicted"/>
<dbReference type="InterPro" id="IPR036955">
    <property type="entry name" value="AP2/ERF_dom_sf"/>
</dbReference>
<evidence type="ECO:0000256" key="4">
    <source>
        <dbReference type="ARBA" id="ARBA00023163"/>
    </source>
</evidence>
<comment type="subcellular location">
    <subcellularLocation>
        <location evidence="1">Nucleus</location>
    </subcellularLocation>
</comment>
<reference evidence="9" key="1">
    <citation type="submission" date="2022-12" db="EMBL/GenBank/DDBJ databases">
        <title>Draft genome assemblies for two species of Escallonia (Escalloniales).</title>
        <authorList>
            <person name="Chanderbali A."/>
            <person name="Dervinis C."/>
            <person name="Anghel I."/>
            <person name="Soltis D."/>
            <person name="Soltis P."/>
            <person name="Zapata F."/>
        </authorList>
    </citation>
    <scope>NUCLEOTIDE SEQUENCE</scope>
    <source>
        <strain evidence="9">UCBG92.1500</strain>
        <tissue evidence="9">Leaf</tissue>
    </source>
</reference>
<feature type="compositionally biased region" description="Polar residues" evidence="6">
    <location>
        <begin position="151"/>
        <end position="160"/>
    </location>
</feature>
<feature type="signal peptide" evidence="7">
    <location>
        <begin position="1"/>
        <end position="28"/>
    </location>
</feature>
<dbReference type="SUPFAM" id="SSF54171">
    <property type="entry name" value="DNA-binding domain"/>
    <property type="match status" value="1"/>
</dbReference>
<feature type="domain" description="AP2/ERF" evidence="8">
    <location>
        <begin position="178"/>
        <end position="242"/>
    </location>
</feature>
<protein>
    <recommendedName>
        <fullName evidence="8">AP2/ERF domain-containing protein</fullName>
    </recommendedName>
</protein>
<keyword evidence="4" id="KW-0804">Transcription</keyword>
<keyword evidence="2" id="KW-0805">Transcription regulation</keyword>
<dbReference type="Proteomes" id="UP001187471">
    <property type="component" value="Unassembled WGS sequence"/>
</dbReference>
<evidence type="ECO:0000313" key="10">
    <source>
        <dbReference type="Proteomes" id="UP001187471"/>
    </source>
</evidence>
<organism evidence="9 10">
    <name type="scientific">Escallonia rubra</name>
    <dbReference type="NCBI Taxonomy" id="112253"/>
    <lineage>
        <taxon>Eukaryota</taxon>
        <taxon>Viridiplantae</taxon>
        <taxon>Streptophyta</taxon>
        <taxon>Embryophyta</taxon>
        <taxon>Tracheophyta</taxon>
        <taxon>Spermatophyta</taxon>
        <taxon>Magnoliopsida</taxon>
        <taxon>eudicotyledons</taxon>
        <taxon>Gunneridae</taxon>
        <taxon>Pentapetalae</taxon>
        <taxon>asterids</taxon>
        <taxon>campanulids</taxon>
        <taxon>Escalloniales</taxon>
        <taxon>Escalloniaceae</taxon>
        <taxon>Escallonia</taxon>
    </lineage>
</organism>
<evidence type="ECO:0000256" key="5">
    <source>
        <dbReference type="ARBA" id="ARBA00023242"/>
    </source>
</evidence>
<dbReference type="PROSITE" id="PS51032">
    <property type="entry name" value="AP2_ERF"/>
    <property type="match status" value="1"/>
</dbReference>
<feature type="chain" id="PRO_5041722387" description="AP2/ERF domain-containing protein" evidence="7">
    <location>
        <begin position="29"/>
        <end position="386"/>
    </location>
</feature>
<keyword evidence="5" id="KW-0539">Nucleus</keyword>
<dbReference type="Pfam" id="PF00847">
    <property type="entry name" value="AP2"/>
    <property type="match status" value="1"/>
</dbReference>
<dbReference type="PANTHER" id="PTHR31194">
    <property type="entry name" value="SHN SHINE , DNA BINDING / TRANSCRIPTION FACTOR"/>
    <property type="match status" value="1"/>
</dbReference>
<sequence length="386" mass="43010">MSAGSELAAIGAHLKLWISVIFVNLCMQQLCCFFQQSFSLCFPTVSMPLRPKRTCSGAIFEGSRREKMPEPRTQPLNLKNKSSTFEEATKTMRKIRVICYDPDATDSSDDEGYSQDRVLLKKRIIREIHLPIAGESQQPVKLPVKAPEMESSCQDSNNGDKNPPKKKRGLTRSTLASKPRGVRQRKWGKWAAEIRDPVKGRRVWLGTYNTAEDASRAYELKRLEFEAMGAYLASSERSYTFAAVSHPQNGPAASEESGSVLSHTSPSSVLELESSSSVCGTNMKHDDKKQVPILSSMDEPLPLDEIGQNMDLSLELDSLFGGNFELPLDGLESLDDFQIGGFDGSDGPSELPDWDFEELGNEEIAWMNDLRMDEPLMKQPFNIACL</sequence>